<proteinExistence type="inferred from homology"/>
<dbReference type="Pfam" id="PF01246">
    <property type="entry name" value="Ribosomal_L24e"/>
    <property type="match status" value="1"/>
</dbReference>
<dbReference type="Gene3D" id="2.30.170.20">
    <property type="entry name" value="Ribosomal protein L24e"/>
    <property type="match status" value="1"/>
</dbReference>
<evidence type="ECO:0000256" key="2">
    <source>
        <dbReference type="ARBA" id="ARBA00022980"/>
    </source>
</evidence>
<dbReference type="InterPro" id="IPR056366">
    <property type="entry name" value="Ribosomal_eL24"/>
</dbReference>
<geneLocation type="nucleomorph" evidence="5"/>
<organism evidence="5 6">
    <name type="scientific">Hemiselmis andersenii</name>
    <name type="common">Cryptophyte alga</name>
    <dbReference type="NCBI Taxonomy" id="464988"/>
    <lineage>
        <taxon>Eukaryota</taxon>
        <taxon>Cryptophyceae</taxon>
        <taxon>Cryptomonadales</taxon>
        <taxon>Hemiselmidaceae</taxon>
        <taxon>Hemiselmis</taxon>
    </lineage>
</organism>
<dbReference type="PANTHER" id="PTHR10792">
    <property type="entry name" value="60S RIBOSOMAL PROTEIN L24"/>
    <property type="match status" value="1"/>
</dbReference>
<reference evidence="5 6" key="1">
    <citation type="journal article" date="2007" name="Proc. Natl. Acad. Sci. U.S.A.">
        <title>Nucleomorph genome of Hemiselmis andersenii reveals complete intron loss and compaction as a driver of protein structure and function.</title>
        <authorList>
            <person name="Lane C.E."/>
            <person name="van den Heuvel K."/>
            <person name="Kozera C."/>
            <person name="Curtis B.A."/>
            <person name="Parsons B.J."/>
            <person name="Bowman S."/>
            <person name="Archibald J.M."/>
        </authorList>
    </citation>
    <scope>NUCLEOTIDE SEQUENCE [LARGE SCALE GENOMIC DNA]</scope>
    <source>
        <strain evidence="5 6">CCMP644</strain>
    </source>
</reference>
<dbReference type="GO" id="GO:0003729">
    <property type="term" value="F:mRNA binding"/>
    <property type="evidence" value="ECO:0007669"/>
    <property type="project" value="TreeGrafter"/>
</dbReference>
<sequence length="88" mass="10407">MVIIADTCGFSGNKIWPGHGSKYIKNDGKNLFFLNSKCKKYYIEKIKAVRVMWTQLYRKLKKQTLNILKKKKLETENKSKINPEKNHF</sequence>
<dbReference type="CDD" id="cd00472">
    <property type="entry name" value="Ribosomal_L24e_L24"/>
    <property type="match status" value="1"/>
</dbReference>
<gene>
    <name evidence="5" type="ORF">HAN_2g346</name>
</gene>
<dbReference type="RefSeq" id="XP_001712488.1">
    <property type="nucleotide sequence ID" value="XM_001712436.1"/>
</dbReference>
<name>A9BKJ2_HEMAN</name>
<dbReference type="GO" id="GO:0003735">
    <property type="term" value="F:structural constituent of ribosome"/>
    <property type="evidence" value="ECO:0007669"/>
    <property type="project" value="InterPro"/>
</dbReference>
<evidence type="ECO:0000256" key="3">
    <source>
        <dbReference type="ARBA" id="ARBA00023274"/>
    </source>
</evidence>
<dbReference type="InterPro" id="IPR038630">
    <property type="entry name" value="L24e/L24_sf"/>
</dbReference>
<dbReference type="SMART" id="SM00746">
    <property type="entry name" value="TRASH"/>
    <property type="match status" value="1"/>
</dbReference>
<dbReference type="PANTHER" id="PTHR10792:SF1">
    <property type="entry name" value="RIBOSOMAL PROTEIN L24"/>
    <property type="match status" value="1"/>
</dbReference>
<dbReference type="GO" id="GO:0002181">
    <property type="term" value="P:cytoplasmic translation"/>
    <property type="evidence" value="ECO:0007669"/>
    <property type="project" value="TreeGrafter"/>
</dbReference>
<comment type="similarity">
    <text evidence="1">Belongs to the eukaryotic ribosomal protein eL24 family.</text>
</comment>
<protein>
    <submittedName>
        <fullName evidence="5">Yrpl24</fullName>
    </submittedName>
</protein>
<evidence type="ECO:0000256" key="1">
    <source>
        <dbReference type="ARBA" id="ARBA00005647"/>
    </source>
</evidence>
<dbReference type="Proteomes" id="UP000243127">
    <property type="component" value="Nucleomorph 2"/>
</dbReference>
<dbReference type="EMBL" id="CP000882">
    <property type="protein sequence ID" value="ABW98163.1"/>
    <property type="molecule type" value="Genomic_DNA"/>
</dbReference>
<evidence type="ECO:0000313" key="6">
    <source>
        <dbReference type="Proteomes" id="UP000243127"/>
    </source>
</evidence>
<dbReference type="InterPro" id="IPR000988">
    <property type="entry name" value="Ribosomal_eL24-rel_N"/>
</dbReference>
<dbReference type="PROSITE" id="PS01073">
    <property type="entry name" value="RIBOSOMAL_L24E"/>
    <property type="match status" value="1"/>
</dbReference>
<accession>A9BKJ2</accession>
<dbReference type="AlphaFoldDB" id="A9BKJ2"/>
<dbReference type="GO" id="GO:0022625">
    <property type="term" value="C:cytosolic large ribosomal subunit"/>
    <property type="evidence" value="ECO:0007669"/>
    <property type="project" value="TreeGrafter"/>
</dbReference>
<dbReference type="GeneID" id="5739665"/>
<dbReference type="SUPFAM" id="SSF57716">
    <property type="entry name" value="Glucocorticoid receptor-like (DNA-binding domain)"/>
    <property type="match status" value="1"/>
</dbReference>
<evidence type="ECO:0000313" key="5">
    <source>
        <dbReference type="EMBL" id="ABW98163.1"/>
    </source>
</evidence>
<evidence type="ECO:0000259" key="4">
    <source>
        <dbReference type="SMART" id="SM00746"/>
    </source>
</evidence>
<dbReference type="InterPro" id="IPR011017">
    <property type="entry name" value="TRASH_dom"/>
</dbReference>
<dbReference type="InterPro" id="IPR023442">
    <property type="entry name" value="Ribosomal_eL24_CS"/>
</dbReference>
<keyword evidence="3" id="KW-0687">Ribonucleoprotein</keyword>
<dbReference type="FunFam" id="2.30.170.20:FF:000003">
    <property type="entry name" value="60S ribosomal protein L24"/>
    <property type="match status" value="1"/>
</dbReference>
<keyword evidence="2" id="KW-0689">Ribosomal protein</keyword>
<keyword evidence="5" id="KW-0542">Nucleomorph</keyword>
<feature type="domain" description="TRASH" evidence="4">
    <location>
        <begin position="8"/>
        <end position="46"/>
    </location>
</feature>